<keyword evidence="1" id="KW-1133">Transmembrane helix</keyword>
<reference evidence="2 3" key="1">
    <citation type="submission" date="2014-04" db="EMBL/GenBank/DDBJ databases">
        <title>Genome assembly of Hyalangium minutum DSM 14724.</title>
        <authorList>
            <person name="Sharma G."/>
            <person name="Subramanian S."/>
        </authorList>
    </citation>
    <scope>NUCLEOTIDE SEQUENCE [LARGE SCALE GENOMIC DNA]</scope>
    <source>
        <strain evidence="2 3">DSM 14724</strain>
    </source>
</reference>
<gene>
    <name evidence="2" type="ORF">DB31_7283</name>
</gene>
<keyword evidence="1" id="KW-0812">Transmembrane</keyword>
<protein>
    <submittedName>
        <fullName evidence="2">Uncharacterized protein</fullName>
    </submittedName>
</protein>
<dbReference type="AlphaFoldDB" id="A0A085WK33"/>
<sequence length="199" mass="21783">MDPTPLVVVAVIAILGVAIFSIVNQGQKRKALWEMLAGQLGLEHRGSVLLGEYQGVPVRIAVETRRNPHGYDQLCVVRADIPGALPEGFVAAPRRWTSGLDRMLADNTFQASDPALQECYVFQSDQPQQGQALIYEPEAQKALLELYSPKRVGFVEKNRVHVAYTGLVEDAEELRAALLDVTQTAHTLARAQARLAQGA</sequence>
<dbReference type="Proteomes" id="UP000028725">
    <property type="component" value="Unassembled WGS sequence"/>
</dbReference>
<dbReference type="EMBL" id="JMCB01000006">
    <property type="protein sequence ID" value="KFE68046.1"/>
    <property type="molecule type" value="Genomic_DNA"/>
</dbReference>
<keyword evidence="1" id="KW-0472">Membrane</keyword>
<comment type="caution">
    <text evidence="2">The sequence shown here is derived from an EMBL/GenBank/DDBJ whole genome shotgun (WGS) entry which is preliminary data.</text>
</comment>
<name>A0A085WK33_9BACT</name>
<evidence type="ECO:0000256" key="1">
    <source>
        <dbReference type="SAM" id="Phobius"/>
    </source>
</evidence>
<evidence type="ECO:0000313" key="3">
    <source>
        <dbReference type="Proteomes" id="UP000028725"/>
    </source>
</evidence>
<evidence type="ECO:0000313" key="2">
    <source>
        <dbReference type="EMBL" id="KFE68046.1"/>
    </source>
</evidence>
<dbReference type="RefSeq" id="WP_044188484.1">
    <property type="nucleotide sequence ID" value="NZ_JMCB01000006.1"/>
</dbReference>
<keyword evidence="3" id="KW-1185">Reference proteome</keyword>
<organism evidence="2 3">
    <name type="scientific">Hyalangium minutum</name>
    <dbReference type="NCBI Taxonomy" id="394096"/>
    <lineage>
        <taxon>Bacteria</taxon>
        <taxon>Pseudomonadati</taxon>
        <taxon>Myxococcota</taxon>
        <taxon>Myxococcia</taxon>
        <taxon>Myxococcales</taxon>
        <taxon>Cystobacterineae</taxon>
        <taxon>Archangiaceae</taxon>
        <taxon>Hyalangium</taxon>
    </lineage>
</organism>
<accession>A0A085WK33</accession>
<feature type="transmembrane region" description="Helical" evidence="1">
    <location>
        <begin position="6"/>
        <end position="23"/>
    </location>
</feature>
<dbReference type="OrthoDB" id="9920528at2"/>
<proteinExistence type="predicted"/>